<accession>M9R001</accession>
<protein>
    <submittedName>
        <fullName evidence="1">Uncharacterized protein</fullName>
    </submittedName>
</protein>
<dbReference type="Proteomes" id="UP000005307">
    <property type="component" value="Chromosome"/>
</dbReference>
<reference evidence="1 2" key="1">
    <citation type="journal article" date="2013" name="PLoS ONE">
        <title>Poles Apart: Arctic and Antarctic Octadecabacter strains Share High Genome Plasticity and a New Type of Xanthorhodopsin.</title>
        <authorList>
            <person name="Vollmers J."/>
            <person name="Voget S."/>
            <person name="Dietrich S."/>
            <person name="Gollnow K."/>
            <person name="Smits M."/>
            <person name="Meyer K."/>
            <person name="Brinkhoff T."/>
            <person name="Simon M."/>
            <person name="Daniel R."/>
        </authorList>
    </citation>
    <scope>NUCLEOTIDE SEQUENCE [LARGE SCALE GENOMIC DNA]</scope>
    <source>
        <strain evidence="1 2">307</strain>
    </source>
</reference>
<evidence type="ECO:0000313" key="2">
    <source>
        <dbReference type="Proteomes" id="UP000005307"/>
    </source>
</evidence>
<dbReference type="HOGENOM" id="CLU_2220481_0_0_5"/>
<dbReference type="AlphaFoldDB" id="M9R001"/>
<gene>
    <name evidence="1" type="ORF">OAN307_c01620</name>
</gene>
<dbReference type="STRING" id="391626.OAN307_c01620"/>
<name>M9R001_9RHOB</name>
<dbReference type="KEGG" id="oat:OAN307_c01620"/>
<sequence length="106" mass="11923">MPSFNAQNRRAISSIRCQRPLIWAAFLLMAQSLAPDADRPCGTMRFVSAICELQKHYGRRPQTPRSGPMYKELSPSEVNKIVAQARAERAGAFGRMIKNLFRRSAA</sequence>
<dbReference type="EMBL" id="CP003740">
    <property type="protein sequence ID" value="AGI65929.1"/>
    <property type="molecule type" value="Genomic_DNA"/>
</dbReference>
<evidence type="ECO:0000313" key="1">
    <source>
        <dbReference type="EMBL" id="AGI65929.1"/>
    </source>
</evidence>
<keyword evidence="2" id="KW-1185">Reference proteome</keyword>
<organism evidence="1 2">
    <name type="scientific">Octadecabacter antarcticus 307</name>
    <dbReference type="NCBI Taxonomy" id="391626"/>
    <lineage>
        <taxon>Bacteria</taxon>
        <taxon>Pseudomonadati</taxon>
        <taxon>Pseudomonadota</taxon>
        <taxon>Alphaproteobacteria</taxon>
        <taxon>Rhodobacterales</taxon>
        <taxon>Roseobacteraceae</taxon>
        <taxon>Octadecabacter</taxon>
    </lineage>
</organism>
<proteinExistence type="predicted"/>